<dbReference type="GeneID" id="33322020"/>
<dbReference type="AlphaFoldDB" id="A0A160VRG7"/>
<evidence type="ECO:0000313" key="2">
    <source>
        <dbReference type="EMBL" id="CUX77515.1"/>
    </source>
</evidence>
<accession>A0A160VRG7</accession>
<dbReference type="Proteomes" id="UP000093069">
    <property type="component" value="Chromosome I"/>
</dbReference>
<reference evidence="3" key="2">
    <citation type="submission" date="2016-01" db="EMBL/GenBank/DDBJ databases">
        <authorList>
            <person name="Vorgias C.E."/>
        </authorList>
    </citation>
    <scope>NUCLEOTIDE SEQUENCE [LARGE SCALE GENOMIC DNA]</scope>
</reference>
<sequence>MRLVRVGISMLLVFVILSVQLIPVPQVVAMNADTNNDGILIRRAVIAWYNEKGKRAMKQTGYGTRQK</sequence>
<dbReference type="Proteomes" id="UP000250189">
    <property type="component" value="Chromosome"/>
</dbReference>
<reference evidence="2" key="1">
    <citation type="submission" date="2016-01" db="EMBL/GenBank/DDBJ databases">
        <authorList>
            <person name="Oliw E.H."/>
        </authorList>
    </citation>
    <scope>NUCLEOTIDE SEQUENCE</scope>
    <source>
        <strain evidence="2">1</strain>
    </source>
</reference>
<protein>
    <submittedName>
        <fullName evidence="2">Uncharacterized protein</fullName>
    </submittedName>
</protein>
<name>A0A160VRG7_9EURY</name>
<evidence type="ECO:0000313" key="1">
    <source>
        <dbReference type="EMBL" id="ASJ16570.1"/>
    </source>
</evidence>
<gene>
    <name evidence="1" type="ORF">A3L04_05540</name>
    <name evidence="2" type="ORF">CHITON_0736</name>
</gene>
<proteinExistence type="predicted"/>
<evidence type="ECO:0000313" key="3">
    <source>
        <dbReference type="Proteomes" id="UP000093069"/>
    </source>
</evidence>
<evidence type="ECO:0000313" key="4">
    <source>
        <dbReference type="Proteomes" id="UP000250189"/>
    </source>
</evidence>
<dbReference type="KEGG" id="tch:CHITON_0736"/>
<dbReference type="EMBL" id="CP015193">
    <property type="protein sequence ID" value="ASJ16570.1"/>
    <property type="molecule type" value="Genomic_DNA"/>
</dbReference>
<keyword evidence="4" id="KW-1185">Reference proteome</keyword>
<organism evidence="2 3">
    <name type="scientific">Thermococcus chitonophagus</name>
    <dbReference type="NCBI Taxonomy" id="54262"/>
    <lineage>
        <taxon>Archaea</taxon>
        <taxon>Methanobacteriati</taxon>
        <taxon>Methanobacteriota</taxon>
        <taxon>Thermococci</taxon>
        <taxon>Thermococcales</taxon>
        <taxon>Thermococcaceae</taxon>
        <taxon>Thermococcus</taxon>
    </lineage>
</organism>
<dbReference type="EMBL" id="LN999010">
    <property type="protein sequence ID" value="CUX77515.1"/>
    <property type="molecule type" value="Genomic_DNA"/>
</dbReference>
<dbReference type="RefSeq" id="WP_068576876.1">
    <property type="nucleotide sequence ID" value="NZ_CP015193.1"/>
</dbReference>
<reference evidence="1 4" key="3">
    <citation type="submission" date="2016-04" db="EMBL/GenBank/DDBJ databases">
        <title>Complete genome sequence of Thermococcus chitonophagus type strain GC74.</title>
        <authorList>
            <person name="Oger P.M."/>
        </authorList>
    </citation>
    <scope>NUCLEOTIDE SEQUENCE [LARGE SCALE GENOMIC DNA]</scope>
    <source>
        <strain evidence="1 4">GC74</strain>
    </source>
</reference>